<proteinExistence type="predicted"/>
<dbReference type="GO" id="GO:0004722">
    <property type="term" value="F:protein serine/threonine phosphatase activity"/>
    <property type="evidence" value="ECO:0007669"/>
    <property type="project" value="InterPro"/>
</dbReference>
<dbReference type="InterPro" id="IPR036457">
    <property type="entry name" value="PPM-type-like_dom_sf"/>
</dbReference>
<protein>
    <submittedName>
        <fullName evidence="2">Unannotated protein</fullName>
    </submittedName>
</protein>
<dbReference type="SUPFAM" id="SSF81606">
    <property type="entry name" value="PP2C-like"/>
    <property type="match status" value="1"/>
</dbReference>
<name>A0A6J6VFD9_9ZZZZ</name>
<dbReference type="AlphaFoldDB" id="A0A6J6VFD9"/>
<dbReference type="SMART" id="SM00331">
    <property type="entry name" value="PP2C_SIG"/>
    <property type="match status" value="1"/>
</dbReference>
<dbReference type="PANTHER" id="PTHR47992">
    <property type="entry name" value="PROTEIN PHOSPHATASE"/>
    <property type="match status" value="1"/>
</dbReference>
<dbReference type="Gene3D" id="3.60.40.10">
    <property type="entry name" value="PPM-type phosphatase domain"/>
    <property type="match status" value="1"/>
</dbReference>
<dbReference type="CDD" id="cd00143">
    <property type="entry name" value="PP2Cc"/>
    <property type="match status" value="1"/>
</dbReference>
<evidence type="ECO:0000313" key="2">
    <source>
        <dbReference type="EMBL" id="CAB4770384.1"/>
    </source>
</evidence>
<dbReference type="SMART" id="SM00332">
    <property type="entry name" value="PP2Cc"/>
    <property type="match status" value="1"/>
</dbReference>
<feature type="domain" description="PPM-type phosphatase" evidence="1">
    <location>
        <begin position="6"/>
        <end position="240"/>
    </location>
</feature>
<dbReference type="InterPro" id="IPR015655">
    <property type="entry name" value="PP2C"/>
</dbReference>
<accession>A0A6J6VFD9</accession>
<sequence>MLRFSGAGVSDVGRRRSHNEDAAYLAPYVAVVADGVGGAAAGEVASATAAYVVAATALARFGAPPDIVVREAVAAALTSLRAGVAQDEDRQGMATTLTCVTTDGTTVALAHVGDSRAYLWRDQTLARITRDHTYVQQLVEDGTITAEDALAHPWRHVVMRSLHSGAEVPPESVAADVVLLDLAPGDRLLLCSDGVSDLVPQRRIAEVLRLGMPGAAAAVLVQHALEAGGRDNATAVVLDVEDGPRVVGTGTALGSLTDLANIVDPASVHL</sequence>
<gene>
    <name evidence="2" type="ORF">UFOPK2761_03355</name>
</gene>
<dbReference type="Pfam" id="PF13672">
    <property type="entry name" value="PP2C_2"/>
    <property type="match status" value="1"/>
</dbReference>
<organism evidence="2">
    <name type="scientific">freshwater metagenome</name>
    <dbReference type="NCBI Taxonomy" id="449393"/>
    <lineage>
        <taxon>unclassified sequences</taxon>
        <taxon>metagenomes</taxon>
        <taxon>ecological metagenomes</taxon>
    </lineage>
</organism>
<evidence type="ECO:0000259" key="1">
    <source>
        <dbReference type="PROSITE" id="PS51746"/>
    </source>
</evidence>
<dbReference type="PROSITE" id="PS51746">
    <property type="entry name" value="PPM_2"/>
    <property type="match status" value="1"/>
</dbReference>
<dbReference type="InterPro" id="IPR001932">
    <property type="entry name" value="PPM-type_phosphatase-like_dom"/>
</dbReference>
<reference evidence="2" key="1">
    <citation type="submission" date="2020-05" db="EMBL/GenBank/DDBJ databases">
        <authorList>
            <person name="Chiriac C."/>
            <person name="Salcher M."/>
            <person name="Ghai R."/>
            <person name="Kavagutti S V."/>
        </authorList>
    </citation>
    <scope>NUCLEOTIDE SEQUENCE</scope>
</reference>
<dbReference type="EMBL" id="CAEZYQ010000046">
    <property type="protein sequence ID" value="CAB4770384.1"/>
    <property type="molecule type" value="Genomic_DNA"/>
</dbReference>